<feature type="region of interest" description="Disordered" evidence="1">
    <location>
        <begin position="1"/>
        <end position="38"/>
    </location>
</feature>
<evidence type="ECO:0000256" key="1">
    <source>
        <dbReference type="SAM" id="MobiDB-lite"/>
    </source>
</evidence>
<proteinExistence type="predicted"/>
<reference evidence="3" key="1">
    <citation type="submission" date="2017-02" db="UniProtKB">
        <authorList>
            <consortium name="WormBaseParasite"/>
        </authorList>
    </citation>
    <scope>IDENTIFICATION</scope>
</reference>
<organism evidence="2 3">
    <name type="scientific">Elaeophora elaphi</name>
    <dbReference type="NCBI Taxonomy" id="1147741"/>
    <lineage>
        <taxon>Eukaryota</taxon>
        <taxon>Metazoa</taxon>
        <taxon>Ecdysozoa</taxon>
        <taxon>Nematoda</taxon>
        <taxon>Chromadorea</taxon>
        <taxon>Rhabditida</taxon>
        <taxon>Spirurina</taxon>
        <taxon>Spiruromorpha</taxon>
        <taxon>Filarioidea</taxon>
        <taxon>Onchocercidae</taxon>
        <taxon>Elaeophora</taxon>
    </lineage>
</organism>
<dbReference type="WBParaSite" id="EEL_0000258801-mRNA-1">
    <property type="protein sequence ID" value="EEL_0000258801-mRNA-1"/>
    <property type="gene ID" value="EEL_0000258801"/>
</dbReference>
<feature type="compositionally biased region" description="Basic and acidic residues" evidence="1">
    <location>
        <begin position="108"/>
        <end position="126"/>
    </location>
</feature>
<accession>A0A0R3RM78</accession>
<feature type="compositionally biased region" description="Basic and acidic residues" evidence="1">
    <location>
        <begin position="1"/>
        <end position="30"/>
    </location>
</feature>
<protein>
    <submittedName>
        <fullName evidence="3">Uncharacterized protein</fullName>
    </submittedName>
</protein>
<dbReference type="STRING" id="1147741.A0A0R3RM78"/>
<keyword evidence="2" id="KW-1185">Reference proteome</keyword>
<sequence length="173" mass="18093">MKVKRDGEKMADRDDRDKQEIQETELHDTETKDEDEKDIDIINEIERIAQENKKGAIGKAVEARTKATAGESGIKVTVSSSTEASTSLGSQGAGKGGADSSGTGSMHDAAKQRAWKVENADNGRLRGEGQNYDYFMPSQGLGAGTGFGGAAVAAGVGGQRSGYFMPGQGFGTG</sequence>
<feature type="region of interest" description="Disordered" evidence="1">
    <location>
        <begin position="52"/>
        <end position="126"/>
    </location>
</feature>
<dbReference type="AlphaFoldDB" id="A0A0R3RM78"/>
<feature type="compositionally biased region" description="Low complexity" evidence="1">
    <location>
        <begin position="77"/>
        <end position="90"/>
    </location>
</feature>
<evidence type="ECO:0000313" key="2">
    <source>
        <dbReference type="Proteomes" id="UP000050640"/>
    </source>
</evidence>
<dbReference type="Proteomes" id="UP000050640">
    <property type="component" value="Unplaced"/>
</dbReference>
<evidence type="ECO:0000313" key="3">
    <source>
        <dbReference type="WBParaSite" id="EEL_0000258801-mRNA-1"/>
    </source>
</evidence>
<name>A0A0R3RM78_9BILA</name>